<organism evidence="1 2">
    <name type="scientific">Paramuricea clavata</name>
    <name type="common">Red gorgonian</name>
    <name type="synonym">Violescent sea-whip</name>
    <dbReference type="NCBI Taxonomy" id="317549"/>
    <lineage>
        <taxon>Eukaryota</taxon>
        <taxon>Metazoa</taxon>
        <taxon>Cnidaria</taxon>
        <taxon>Anthozoa</taxon>
        <taxon>Octocorallia</taxon>
        <taxon>Malacalcyonacea</taxon>
        <taxon>Plexauridae</taxon>
        <taxon>Paramuricea</taxon>
    </lineage>
</organism>
<dbReference type="EMBL" id="CACRXK020000776">
    <property type="protein sequence ID" value="CAB3984709.1"/>
    <property type="molecule type" value="Genomic_DNA"/>
</dbReference>
<accession>A0A7D9DHG6</accession>
<dbReference type="AlphaFoldDB" id="A0A7D9DHG6"/>
<dbReference type="Proteomes" id="UP001152795">
    <property type="component" value="Unassembled WGS sequence"/>
</dbReference>
<reference evidence="1" key="1">
    <citation type="submission" date="2020-04" db="EMBL/GenBank/DDBJ databases">
        <authorList>
            <person name="Alioto T."/>
            <person name="Alioto T."/>
            <person name="Gomez Garrido J."/>
        </authorList>
    </citation>
    <scope>NUCLEOTIDE SEQUENCE</scope>
    <source>
        <strain evidence="1">A484AB</strain>
    </source>
</reference>
<name>A0A7D9DHG6_PARCT</name>
<evidence type="ECO:0000313" key="1">
    <source>
        <dbReference type="EMBL" id="CAB3984709.1"/>
    </source>
</evidence>
<sequence>MAQHSSGTKHKRFVGFDGLSDEDISKLMVRECEEHETDRMEKNAWYCANEIRNRVDGTPVFN</sequence>
<protein>
    <submittedName>
        <fullName evidence="1">Uncharacterized protein</fullName>
    </submittedName>
</protein>
<gene>
    <name evidence="1" type="ORF">PACLA_8A055501</name>
</gene>
<proteinExistence type="predicted"/>
<keyword evidence="2" id="KW-1185">Reference proteome</keyword>
<comment type="caution">
    <text evidence="1">The sequence shown here is derived from an EMBL/GenBank/DDBJ whole genome shotgun (WGS) entry which is preliminary data.</text>
</comment>
<evidence type="ECO:0000313" key="2">
    <source>
        <dbReference type="Proteomes" id="UP001152795"/>
    </source>
</evidence>